<dbReference type="AlphaFoldDB" id="A0A1V6PBI7"/>
<dbReference type="InterPro" id="IPR000228">
    <property type="entry name" value="RNA3'_term_phos_cyc"/>
</dbReference>
<dbReference type="OrthoDB" id="25029at2759"/>
<evidence type="ECO:0000313" key="4">
    <source>
        <dbReference type="Proteomes" id="UP000191522"/>
    </source>
</evidence>
<evidence type="ECO:0000256" key="1">
    <source>
        <dbReference type="SAM" id="MobiDB-lite"/>
    </source>
</evidence>
<accession>A0A1V6PBI7</accession>
<dbReference type="GO" id="GO:0003963">
    <property type="term" value="F:RNA-3'-phosphate cyclase activity"/>
    <property type="evidence" value="ECO:0007669"/>
    <property type="project" value="TreeGrafter"/>
</dbReference>
<dbReference type="PANTHER" id="PTHR11096">
    <property type="entry name" value="RNA 3' TERMINAL PHOSPHATE CYCLASE"/>
    <property type="match status" value="1"/>
</dbReference>
<dbReference type="EMBL" id="MDYL01000011">
    <property type="protein sequence ID" value="OQD74409.1"/>
    <property type="molecule type" value="Genomic_DNA"/>
</dbReference>
<dbReference type="SUPFAM" id="SSF55205">
    <property type="entry name" value="EPT/RTPC-like"/>
    <property type="match status" value="1"/>
</dbReference>
<evidence type="ECO:0000259" key="2">
    <source>
        <dbReference type="Pfam" id="PF01137"/>
    </source>
</evidence>
<dbReference type="InterPro" id="IPR013792">
    <property type="entry name" value="RNA3'P_cycl/enolpyr_Trfase_a/b"/>
</dbReference>
<dbReference type="STRING" id="69771.A0A1V6PBI7"/>
<organism evidence="3 4">
    <name type="scientific">Penicillium decumbens</name>
    <dbReference type="NCBI Taxonomy" id="69771"/>
    <lineage>
        <taxon>Eukaryota</taxon>
        <taxon>Fungi</taxon>
        <taxon>Dikarya</taxon>
        <taxon>Ascomycota</taxon>
        <taxon>Pezizomycotina</taxon>
        <taxon>Eurotiomycetes</taxon>
        <taxon>Eurotiomycetidae</taxon>
        <taxon>Eurotiales</taxon>
        <taxon>Aspergillaceae</taxon>
        <taxon>Penicillium</taxon>
    </lineage>
</organism>
<dbReference type="Proteomes" id="UP000191522">
    <property type="component" value="Unassembled WGS sequence"/>
</dbReference>
<dbReference type="PANTHER" id="PTHR11096:SF0">
    <property type="entry name" value="RNA 3'-TERMINAL PHOSPHATE CYCLASE"/>
    <property type="match status" value="1"/>
</dbReference>
<dbReference type="Gene3D" id="3.65.10.20">
    <property type="entry name" value="RNA 3'-terminal phosphate cyclase domain"/>
    <property type="match status" value="2"/>
</dbReference>
<dbReference type="OMA" id="QTARWVC"/>
<protein>
    <recommendedName>
        <fullName evidence="2">RNA 3'-terminal phosphate cyclase domain-containing protein</fullName>
    </recommendedName>
</protein>
<gene>
    <name evidence="3" type="ORF">PENDEC_c011G00996</name>
</gene>
<evidence type="ECO:0000313" key="3">
    <source>
        <dbReference type="EMBL" id="OQD74409.1"/>
    </source>
</evidence>
<dbReference type="GO" id="GO:0005634">
    <property type="term" value="C:nucleus"/>
    <property type="evidence" value="ECO:0007669"/>
    <property type="project" value="TreeGrafter"/>
</dbReference>
<dbReference type="Pfam" id="PF01137">
    <property type="entry name" value="RTC"/>
    <property type="match status" value="1"/>
</dbReference>
<sequence length="473" mass="51943">MADPDSPPMPVHLDGRTLEGGGQLMRNALALSALTGRAVTLDHIRGNRKGKTGLRASHAAAVKLLAEISGSKVDGDRVGSQSVTFSPQTPQDTLRQKNNRILISLNNVSVQPEYNVHLSSPGSVFLIFQAFYPYLLYVGSRAGSECIKVTVTGGTNGTDSPSYDYAAQVMAPNFARLGLPPLSMTLHKRGWSVGVPEIGSISFFIHPLAPVGIGPDGLNDSELSTQGAKAETETMAAETRFPRINIMDYERGDITCIELTVLAPDEPFSQKKTSGATVRNFVKGQTRRALRRALKELNPSISEASDSQSDESSEQDTRIPITVHISEPTSHISRLYILIVAHTSTGFRIGHDILLRKNLNKRGKKKSHAKDEGQKSDVDVVSDLIDECVQGFMGELVPDSNHESDHAFQQRSCLDRHMRDQIVVFEALGGLHRDKTKTRSQVQEDERYWTLHTRTAQWVCMKMLGDDSMGREG</sequence>
<comment type="caution">
    <text evidence="3">The sequence shown here is derived from an EMBL/GenBank/DDBJ whole genome shotgun (WGS) entry which is preliminary data.</text>
</comment>
<reference evidence="4" key="1">
    <citation type="journal article" date="2017" name="Nat. Microbiol.">
        <title>Global analysis of biosynthetic gene clusters reveals vast potential of secondary metabolite production in Penicillium species.</title>
        <authorList>
            <person name="Nielsen J.C."/>
            <person name="Grijseels S."/>
            <person name="Prigent S."/>
            <person name="Ji B."/>
            <person name="Dainat J."/>
            <person name="Nielsen K.F."/>
            <person name="Frisvad J.C."/>
            <person name="Workman M."/>
            <person name="Nielsen J."/>
        </authorList>
    </citation>
    <scope>NUCLEOTIDE SEQUENCE [LARGE SCALE GENOMIC DNA]</scope>
    <source>
        <strain evidence="4">IBT 11843</strain>
    </source>
</reference>
<feature type="domain" description="RNA 3'-terminal phosphate cyclase" evidence="2">
    <location>
        <begin position="18"/>
        <end position="465"/>
    </location>
</feature>
<keyword evidence="4" id="KW-1185">Reference proteome</keyword>
<dbReference type="InterPro" id="IPR037136">
    <property type="entry name" value="RNA3'_phos_cyclase_dom_sf"/>
</dbReference>
<feature type="region of interest" description="Disordered" evidence="1">
    <location>
        <begin position="296"/>
        <end position="319"/>
    </location>
</feature>
<proteinExistence type="predicted"/>
<name>A0A1V6PBI7_PENDC</name>
<dbReference type="GO" id="GO:0006396">
    <property type="term" value="P:RNA processing"/>
    <property type="evidence" value="ECO:0007669"/>
    <property type="project" value="InterPro"/>
</dbReference>
<dbReference type="InterPro" id="IPR023797">
    <property type="entry name" value="RNA3'_phos_cyclase_dom"/>
</dbReference>